<evidence type="ECO:0000313" key="11">
    <source>
        <dbReference type="Proteomes" id="UP000239709"/>
    </source>
</evidence>
<dbReference type="GO" id="GO:0015288">
    <property type="term" value="F:porin activity"/>
    <property type="evidence" value="ECO:0007669"/>
    <property type="project" value="TreeGrafter"/>
</dbReference>
<sequence>MPRTPFTPTAAALAAALLAAVPAGAQTLVQLYQTAHGYDAPYQSARANAQASQARADQARAGLLPQVGLQLGAQRNWADTNVGGMGGSVSFNALNGSVVGSQPLFRPANRITWDQGKKSAELAQVQLQGTEQDLIVRLSQAYFDVLAAEESLAFVRALKASVAEQLASAQRNFDVGNATITDSREAQARFDLATAQEIATENDLRVKRLALDQLVGQAGVNPRPLAQPIVLPRPNPQDVEAWVNLAMDQHPAVVQSRMALELARMETAKAKTGHLPTIDLQASVGQNRYPDGNPAFTAAPGSRYRSTTAGVGVVLNWPLFAGFAVENRVRETLSLEDKAQADLDNARRNVAQATRTAYYGVQSGHGQVAALEAAEQSSLTALQANQLGYQVGVRINIDVLNAQSQLYQTRRDLARARYDVLVGLLRLKQASGTLSADDLTPIEQLLASSDAPRTTGAAGEGVKLGSPAGPVAPASAPASSPLSAGKPQGQRSKDEAMAPKPRADRR</sequence>
<feature type="region of interest" description="Disordered" evidence="8">
    <location>
        <begin position="450"/>
        <end position="506"/>
    </location>
</feature>
<evidence type="ECO:0000256" key="1">
    <source>
        <dbReference type="ARBA" id="ARBA00004442"/>
    </source>
</evidence>
<protein>
    <submittedName>
        <fullName evidence="10">Channel protein TolC</fullName>
    </submittedName>
</protein>
<feature type="compositionally biased region" description="Low complexity" evidence="8">
    <location>
        <begin position="465"/>
        <end position="487"/>
    </location>
</feature>
<proteinExistence type="inferred from homology"/>
<dbReference type="KEGG" id="otk:C6570_15990"/>
<evidence type="ECO:0000256" key="6">
    <source>
        <dbReference type="ARBA" id="ARBA00023136"/>
    </source>
</evidence>
<keyword evidence="11" id="KW-1185">Reference proteome</keyword>
<dbReference type="Proteomes" id="UP000239709">
    <property type="component" value="Chromosome"/>
</dbReference>
<keyword evidence="5" id="KW-0812">Transmembrane</keyword>
<reference evidence="10 11" key="1">
    <citation type="submission" date="2018-03" db="EMBL/GenBank/DDBJ databases">
        <title>Genome sequencing of Ottowia sp.</title>
        <authorList>
            <person name="Kim S.-J."/>
            <person name="Heo J."/>
            <person name="Kwon S.-W."/>
        </authorList>
    </citation>
    <scope>NUCLEOTIDE SEQUENCE [LARGE SCALE GENOMIC DNA]</scope>
    <source>
        <strain evidence="10 11">KADR8-3</strain>
    </source>
</reference>
<dbReference type="GO" id="GO:1990281">
    <property type="term" value="C:efflux pump complex"/>
    <property type="evidence" value="ECO:0007669"/>
    <property type="project" value="TreeGrafter"/>
</dbReference>
<evidence type="ECO:0000256" key="8">
    <source>
        <dbReference type="SAM" id="MobiDB-lite"/>
    </source>
</evidence>
<evidence type="ECO:0000256" key="4">
    <source>
        <dbReference type="ARBA" id="ARBA00022452"/>
    </source>
</evidence>
<comment type="similarity">
    <text evidence="2">Belongs to the outer membrane factor (OMF) (TC 1.B.17) family.</text>
</comment>
<dbReference type="Gene3D" id="1.20.1600.10">
    <property type="entry name" value="Outer membrane efflux proteins (OEP)"/>
    <property type="match status" value="1"/>
</dbReference>
<evidence type="ECO:0000313" key="10">
    <source>
        <dbReference type="EMBL" id="AVO36217.1"/>
    </source>
</evidence>
<keyword evidence="4" id="KW-1134">Transmembrane beta strand</keyword>
<dbReference type="InterPro" id="IPR003423">
    <property type="entry name" value="OMP_efflux"/>
</dbReference>
<gene>
    <name evidence="10" type="ORF">C6570_15990</name>
</gene>
<dbReference type="Pfam" id="PF02321">
    <property type="entry name" value="OEP"/>
    <property type="match status" value="2"/>
</dbReference>
<evidence type="ECO:0000256" key="2">
    <source>
        <dbReference type="ARBA" id="ARBA00007613"/>
    </source>
</evidence>
<dbReference type="EMBL" id="CP027666">
    <property type="protein sequence ID" value="AVO36217.1"/>
    <property type="molecule type" value="Genomic_DNA"/>
</dbReference>
<evidence type="ECO:0000256" key="7">
    <source>
        <dbReference type="ARBA" id="ARBA00023237"/>
    </source>
</evidence>
<dbReference type="GO" id="GO:0015562">
    <property type="term" value="F:efflux transmembrane transporter activity"/>
    <property type="evidence" value="ECO:0007669"/>
    <property type="project" value="InterPro"/>
</dbReference>
<evidence type="ECO:0000256" key="5">
    <source>
        <dbReference type="ARBA" id="ARBA00022692"/>
    </source>
</evidence>
<dbReference type="NCBIfam" id="TIGR01844">
    <property type="entry name" value="type_I_sec_TolC"/>
    <property type="match status" value="1"/>
</dbReference>
<keyword evidence="7" id="KW-0998">Cell outer membrane</keyword>
<dbReference type="GO" id="GO:0009279">
    <property type="term" value="C:cell outer membrane"/>
    <property type="evidence" value="ECO:0007669"/>
    <property type="project" value="UniProtKB-SubCell"/>
</dbReference>
<feature type="signal peptide" evidence="9">
    <location>
        <begin position="1"/>
        <end position="25"/>
    </location>
</feature>
<dbReference type="SUPFAM" id="SSF56954">
    <property type="entry name" value="Outer membrane efflux proteins (OEP)"/>
    <property type="match status" value="1"/>
</dbReference>
<dbReference type="OrthoDB" id="9813458at2"/>
<dbReference type="InterPro" id="IPR010130">
    <property type="entry name" value="T1SS_OMP_TolC"/>
</dbReference>
<keyword evidence="9" id="KW-0732">Signal</keyword>
<dbReference type="PANTHER" id="PTHR30026">
    <property type="entry name" value="OUTER MEMBRANE PROTEIN TOLC"/>
    <property type="match status" value="1"/>
</dbReference>
<feature type="chain" id="PRO_5015546138" evidence="9">
    <location>
        <begin position="26"/>
        <end position="506"/>
    </location>
</feature>
<keyword evidence="3" id="KW-0813">Transport</keyword>
<dbReference type="PANTHER" id="PTHR30026:SF20">
    <property type="entry name" value="OUTER MEMBRANE PROTEIN TOLC"/>
    <property type="match status" value="1"/>
</dbReference>
<name>A0A2S0MK63_9BURK</name>
<evidence type="ECO:0000256" key="9">
    <source>
        <dbReference type="SAM" id="SignalP"/>
    </source>
</evidence>
<dbReference type="InterPro" id="IPR051906">
    <property type="entry name" value="TolC-like"/>
</dbReference>
<evidence type="ECO:0000256" key="3">
    <source>
        <dbReference type="ARBA" id="ARBA00022448"/>
    </source>
</evidence>
<organism evidence="10 11">
    <name type="scientific">Ottowia oryzae</name>
    <dbReference type="NCBI Taxonomy" id="2109914"/>
    <lineage>
        <taxon>Bacteria</taxon>
        <taxon>Pseudomonadati</taxon>
        <taxon>Pseudomonadota</taxon>
        <taxon>Betaproteobacteria</taxon>
        <taxon>Burkholderiales</taxon>
        <taxon>Comamonadaceae</taxon>
        <taxon>Ottowia</taxon>
    </lineage>
</organism>
<comment type="subcellular location">
    <subcellularLocation>
        <location evidence="1">Cell outer membrane</location>
    </subcellularLocation>
</comment>
<accession>A0A2S0MK63</accession>
<keyword evidence="6" id="KW-0472">Membrane</keyword>
<dbReference type="AlphaFoldDB" id="A0A2S0MK63"/>